<feature type="region of interest" description="Disordered" evidence="13">
    <location>
        <begin position="1"/>
        <end position="44"/>
    </location>
</feature>
<dbReference type="PANTHER" id="PTHR30046:SF0">
    <property type="entry name" value="FLAGELLAR M-RING PROTEIN"/>
    <property type="match status" value="1"/>
</dbReference>
<evidence type="ECO:0000259" key="15">
    <source>
        <dbReference type="Pfam" id="PF01514"/>
    </source>
</evidence>
<feature type="domain" description="Flagellar M-ring C-terminal" evidence="16">
    <location>
        <begin position="288"/>
        <end position="457"/>
    </location>
</feature>
<keyword evidence="9 14" id="KW-0472">Membrane</keyword>
<dbReference type="EMBL" id="FTOH01000004">
    <property type="protein sequence ID" value="SIS74542.1"/>
    <property type="molecule type" value="Genomic_DNA"/>
</dbReference>
<keyword evidence="7 14" id="KW-0812">Transmembrane</keyword>
<dbReference type="GO" id="GO:0003774">
    <property type="term" value="F:cytoskeletal motor activity"/>
    <property type="evidence" value="ECO:0007669"/>
    <property type="project" value="InterPro"/>
</dbReference>
<dbReference type="Gene3D" id="3.30.300.30">
    <property type="match status" value="1"/>
</dbReference>
<evidence type="ECO:0000259" key="16">
    <source>
        <dbReference type="Pfam" id="PF08345"/>
    </source>
</evidence>
<evidence type="ECO:0000256" key="3">
    <source>
        <dbReference type="ARBA" id="ARBA00004651"/>
    </source>
</evidence>
<comment type="similarity">
    <text evidence="4 12">Belongs to the FliF family.</text>
</comment>
<evidence type="ECO:0000256" key="2">
    <source>
        <dbReference type="ARBA" id="ARBA00004117"/>
    </source>
</evidence>
<dbReference type="OrthoDB" id="8554211at2"/>
<feature type="domain" description="Flagellar M-ring N-terminal" evidence="15">
    <location>
        <begin position="80"/>
        <end position="255"/>
    </location>
</feature>
<evidence type="ECO:0000256" key="10">
    <source>
        <dbReference type="ARBA" id="ARBA00023143"/>
    </source>
</evidence>
<dbReference type="InterPro" id="IPR043427">
    <property type="entry name" value="YscJ/FliF"/>
</dbReference>
<feature type="region of interest" description="Disordered" evidence="13">
    <location>
        <begin position="338"/>
        <end position="378"/>
    </location>
</feature>
<dbReference type="GO" id="GO:0009431">
    <property type="term" value="C:bacterial-type flagellum basal body, MS ring"/>
    <property type="evidence" value="ECO:0007669"/>
    <property type="project" value="InterPro"/>
</dbReference>
<dbReference type="PIRSF" id="PIRSF004862">
    <property type="entry name" value="FliF"/>
    <property type="match status" value="1"/>
</dbReference>
<dbReference type="InterPro" id="IPR013556">
    <property type="entry name" value="Flag_M-ring_C"/>
</dbReference>
<gene>
    <name evidence="17" type="ORF">SAMN05421686_10461</name>
</gene>
<comment type="subcellular location">
    <subcellularLocation>
        <location evidence="2 12">Bacterial flagellum basal body</location>
    </subcellularLocation>
    <subcellularLocation>
        <location evidence="3">Cell membrane</location>
        <topology evidence="3">Multi-pass membrane protein</topology>
    </subcellularLocation>
</comment>
<evidence type="ECO:0000256" key="1">
    <source>
        <dbReference type="ARBA" id="ARBA00003820"/>
    </source>
</evidence>
<dbReference type="AlphaFoldDB" id="A0A1N7LL65"/>
<evidence type="ECO:0000256" key="8">
    <source>
        <dbReference type="ARBA" id="ARBA00022989"/>
    </source>
</evidence>
<dbReference type="GO" id="GO:0005886">
    <property type="term" value="C:plasma membrane"/>
    <property type="evidence" value="ECO:0007669"/>
    <property type="project" value="UniProtKB-SubCell"/>
</dbReference>
<organism evidence="17 18">
    <name type="scientific">Thalassolituus maritimus</name>
    <dbReference type="NCBI Taxonomy" id="484498"/>
    <lineage>
        <taxon>Bacteria</taxon>
        <taxon>Pseudomonadati</taxon>
        <taxon>Pseudomonadota</taxon>
        <taxon>Gammaproteobacteria</taxon>
        <taxon>Oceanospirillales</taxon>
        <taxon>Oceanospirillaceae</taxon>
        <taxon>Thalassolituus</taxon>
    </lineage>
</organism>
<reference evidence="18" key="1">
    <citation type="submission" date="2017-01" db="EMBL/GenBank/DDBJ databases">
        <authorList>
            <person name="Varghese N."/>
            <person name="Submissions S."/>
        </authorList>
    </citation>
    <scope>NUCLEOTIDE SEQUENCE [LARGE SCALE GENOMIC DNA]</scope>
    <source>
        <strain evidence="18">DSM 24913</strain>
    </source>
</reference>
<evidence type="ECO:0000313" key="18">
    <source>
        <dbReference type="Proteomes" id="UP000185639"/>
    </source>
</evidence>
<dbReference type="RefSeq" id="WP_076514937.1">
    <property type="nucleotide sequence ID" value="NZ_FTOH01000004.1"/>
</dbReference>
<name>A0A1N7LL65_9GAMM</name>
<dbReference type="InterPro" id="IPR006182">
    <property type="entry name" value="FliF_N_dom"/>
</dbReference>
<evidence type="ECO:0000256" key="11">
    <source>
        <dbReference type="ARBA" id="ARBA00025936"/>
    </source>
</evidence>
<comment type="subunit">
    <text evidence="11">The basal body constitutes a major portion of the flagellar organelle and consists of four rings (L,P,S, and M) mounted on a central rod. The M ring is integral to the inner membrane of the cell and may be connected to the flagellar rod via the S ring. The S (supramembrane ring) lies just distal to the M ring. The L and P rings lie in the outer membrane and the periplasmic space, respectively.</text>
</comment>
<accession>A0A1N7LL65</accession>
<dbReference type="GO" id="GO:0071973">
    <property type="term" value="P:bacterial-type flagellum-dependent cell motility"/>
    <property type="evidence" value="ECO:0007669"/>
    <property type="project" value="InterPro"/>
</dbReference>
<sequence>MENVPAQAGAGADGANANAQKPQASSTNTGAEGLSENSTPTSGHPLLAGFSSLPMTRQVMAIGGIALVVAIGIAVMIWSGEPTYKPLIHRMQDHNAQDIVEILNREGIPFQIDPTTQVLMVEAGDVHQARMKLAAASLIDDKTVGLEVLEQDSALGTSQFIENARYRRGLEGELARTVASVKSVRNARVHLAIPRQSVFVRDQRKPRASVFVELYPGSNLSKDQVEAVVNLVATSVSEMDRADVSVVDQHGNLLSKIEDDTEEMLAARQLEYREKVESSISDAVNNILQPVLGSANYKAEVSADIDFTIREESSELFNPDLIALRSEQVIDEENMSEAGGGIPGALSNQPPPEAAAPEEAIGTGAGGAGAAGKRRSEATRNYEVDRTLSYRQHSVGDIRRLTVAVVINDKAVLDADGNTTSQPWTVDDLQRLETLVKDAVGFNAARGDSVNVINSPFMGDDSLTLGEPDIWTQPWFWELVKQVLAGLFVLILIFGVIRPTIKSITNKGREESDLLLDELEDAEAGLDDDKVTLAGMDEYLLPGASESYERQLDALKGLIAEDPARVAQVVIQWVNSDAG</sequence>
<keyword evidence="10 12" id="KW-0975">Bacterial flagellum</keyword>
<dbReference type="NCBIfam" id="TIGR00206">
    <property type="entry name" value="fliF"/>
    <property type="match status" value="1"/>
</dbReference>
<evidence type="ECO:0000256" key="9">
    <source>
        <dbReference type="ARBA" id="ARBA00023136"/>
    </source>
</evidence>
<evidence type="ECO:0000256" key="7">
    <source>
        <dbReference type="ARBA" id="ARBA00022692"/>
    </source>
</evidence>
<dbReference type="InterPro" id="IPR000067">
    <property type="entry name" value="FlgMring_FliF"/>
</dbReference>
<proteinExistence type="inferred from homology"/>
<keyword evidence="6" id="KW-1003">Cell membrane</keyword>
<dbReference type="Proteomes" id="UP000185639">
    <property type="component" value="Unassembled WGS sequence"/>
</dbReference>
<feature type="compositionally biased region" description="Polar residues" evidence="13">
    <location>
        <begin position="21"/>
        <end position="42"/>
    </location>
</feature>
<dbReference type="PANTHER" id="PTHR30046">
    <property type="entry name" value="FLAGELLAR M-RING PROTEIN"/>
    <property type="match status" value="1"/>
</dbReference>
<dbReference type="Pfam" id="PF08345">
    <property type="entry name" value="YscJ_FliF_C"/>
    <property type="match status" value="1"/>
</dbReference>
<evidence type="ECO:0000313" key="17">
    <source>
        <dbReference type="EMBL" id="SIS74542.1"/>
    </source>
</evidence>
<comment type="function">
    <text evidence="1 12">The M ring may be actively involved in energy transduction.</text>
</comment>
<evidence type="ECO:0000256" key="13">
    <source>
        <dbReference type="SAM" id="MobiDB-lite"/>
    </source>
</evidence>
<keyword evidence="17" id="KW-0282">Flagellum</keyword>
<feature type="transmembrane region" description="Helical" evidence="14">
    <location>
        <begin position="475"/>
        <end position="497"/>
    </location>
</feature>
<dbReference type="Pfam" id="PF01514">
    <property type="entry name" value="YscJ_FliF"/>
    <property type="match status" value="1"/>
</dbReference>
<keyword evidence="18" id="KW-1185">Reference proteome</keyword>
<evidence type="ECO:0000256" key="5">
    <source>
        <dbReference type="ARBA" id="ARBA00017949"/>
    </source>
</evidence>
<dbReference type="PRINTS" id="PR01009">
    <property type="entry name" value="FLGMRINGFLIF"/>
</dbReference>
<dbReference type="InterPro" id="IPR045851">
    <property type="entry name" value="AMP-bd_C_sf"/>
</dbReference>
<dbReference type="STRING" id="484498.SAMN05421686_10461"/>
<evidence type="ECO:0000256" key="14">
    <source>
        <dbReference type="SAM" id="Phobius"/>
    </source>
</evidence>
<evidence type="ECO:0000256" key="4">
    <source>
        <dbReference type="ARBA" id="ARBA00007971"/>
    </source>
</evidence>
<feature type="compositionally biased region" description="Low complexity" evidence="13">
    <location>
        <begin position="1"/>
        <end position="20"/>
    </location>
</feature>
<keyword evidence="8 14" id="KW-1133">Transmembrane helix</keyword>
<feature type="transmembrane region" description="Helical" evidence="14">
    <location>
        <begin position="59"/>
        <end position="78"/>
    </location>
</feature>
<evidence type="ECO:0000256" key="12">
    <source>
        <dbReference type="PIRNR" id="PIRNR004862"/>
    </source>
</evidence>
<keyword evidence="17" id="KW-0966">Cell projection</keyword>
<evidence type="ECO:0000256" key="6">
    <source>
        <dbReference type="ARBA" id="ARBA00022475"/>
    </source>
</evidence>
<keyword evidence="17" id="KW-0969">Cilium</keyword>
<protein>
    <recommendedName>
        <fullName evidence="5 12">Flagellar M-ring protein</fullName>
    </recommendedName>
</protein>